<name>A0A9D3YWR8_DREPO</name>
<organism evidence="1 2">
    <name type="scientific">Dreissena polymorpha</name>
    <name type="common">Zebra mussel</name>
    <name type="synonym">Mytilus polymorpha</name>
    <dbReference type="NCBI Taxonomy" id="45954"/>
    <lineage>
        <taxon>Eukaryota</taxon>
        <taxon>Metazoa</taxon>
        <taxon>Spiralia</taxon>
        <taxon>Lophotrochozoa</taxon>
        <taxon>Mollusca</taxon>
        <taxon>Bivalvia</taxon>
        <taxon>Autobranchia</taxon>
        <taxon>Heteroconchia</taxon>
        <taxon>Euheterodonta</taxon>
        <taxon>Imparidentia</taxon>
        <taxon>Neoheterodontei</taxon>
        <taxon>Myida</taxon>
        <taxon>Dreissenoidea</taxon>
        <taxon>Dreissenidae</taxon>
        <taxon>Dreissena</taxon>
    </lineage>
</organism>
<keyword evidence="2" id="KW-1185">Reference proteome</keyword>
<accession>A0A9D3YWR8</accession>
<proteinExistence type="predicted"/>
<sequence>MAETTAFADDVTALRHGEELVSRLPTLAYYARTTPTETIRRRRGIINRVDVGDRRQTATTKVRFKALDRPDYRSTAGIDMVKLLAKGLGKPISQKQTVMLYNYVITYNVKCMTRVGRIKKRITDYCPSFCNISHEADNKIISRHLNLERSRNTIIIVLDFLFNTCD</sequence>
<reference evidence="1" key="1">
    <citation type="journal article" date="2019" name="bioRxiv">
        <title>The Genome of the Zebra Mussel, Dreissena polymorpha: A Resource for Invasive Species Research.</title>
        <authorList>
            <person name="McCartney M.A."/>
            <person name="Auch B."/>
            <person name="Kono T."/>
            <person name="Mallez S."/>
            <person name="Zhang Y."/>
            <person name="Obille A."/>
            <person name="Becker A."/>
            <person name="Abrahante J.E."/>
            <person name="Garbe J."/>
            <person name="Badalamenti J.P."/>
            <person name="Herman A."/>
            <person name="Mangelson H."/>
            <person name="Liachko I."/>
            <person name="Sullivan S."/>
            <person name="Sone E.D."/>
            <person name="Koren S."/>
            <person name="Silverstein K.A.T."/>
            <person name="Beckman K.B."/>
            <person name="Gohl D.M."/>
        </authorList>
    </citation>
    <scope>NUCLEOTIDE SEQUENCE</scope>
    <source>
        <strain evidence="1">Duluth1</strain>
        <tissue evidence="1">Whole animal</tissue>
    </source>
</reference>
<evidence type="ECO:0000313" key="1">
    <source>
        <dbReference type="EMBL" id="KAH3708780.1"/>
    </source>
</evidence>
<dbReference type="EMBL" id="JAIWYP010000014">
    <property type="protein sequence ID" value="KAH3708780.1"/>
    <property type="molecule type" value="Genomic_DNA"/>
</dbReference>
<reference evidence="1" key="2">
    <citation type="submission" date="2020-11" db="EMBL/GenBank/DDBJ databases">
        <authorList>
            <person name="McCartney M.A."/>
            <person name="Auch B."/>
            <person name="Kono T."/>
            <person name="Mallez S."/>
            <person name="Becker A."/>
            <person name="Gohl D.M."/>
            <person name="Silverstein K.A.T."/>
            <person name="Koren S."/>
            <person name="Bechman K.B."/>
            <person name="Herman A."/>
            <person name="Abrahante J.E."/>
            <person name="Garbe J."/>
        </authorList>
    </citation>
    <scope>NUCLEOTIDE SEQUENCE</scope>
    <source>
        <strain evidence="1">Duluth1</strain>
        <tissue evidence="1">Whole animal</tissue>
    </source>
</reference>
<gene>
    <name evidence="1" type="ORF">DPMN_068239</name>
</gene>
<dbReference type="AlphaFoldDB" id="A0A9D3YWR8"/>
<protein>
    <submittedName>
        <fullName evidence="1">Uncharacterized protein</fullName>
    </submittedName>
</protein>
<evidence type="ECO:0000313" key="2">
    <source>
        <dbReference type="Proteomes" id="UP000828390"/>
    </source>
</evidence>
<comment type="caution">
    <text evidence="1">The sequence shown here is derived from an EMBL/GenBank/DDBJ whole genome shotgun (WGS) entry which is preliminary data.</text>
</comment>
<dbReference type="Proteomes" id="UP000828390">
    <property type="component" value="Unassembled WGS sequence"/>
</dbReference>